<evidence type="ECO:0000313" key="1">
    <source>
        <dbReference type="EMBL" id="KAJ8666086.1"/>
    </source>
</evidence>
<comment type="caution">
    <text evidence="1">The sequence shown here is derived from an EMBL/GenBank/DDBJ whole genome shotgun (WGS) entry which is preliminary data.</text>
</comment>
<accession>A0ACC2N5Y0</accession>
<sequence length="183" mass="21334">MKMVRAAPASPPRRQRRQLAAPVAESRLCLMLIQEKTSIWNRREQDYANRMGKVELMQMLADAMTNCLGQIWTLERLIELWESLRTSYSYCHKVFLDRPEHIQAKITRMPDKTLMILRVGNFLLFEILRCDGKRNIDVFARVSAEITRRAATPAAPMSQVNRDCVEIVQFPFKTYSIYLVILV</sequence>
<proteinExistence type="predicted"/>
<name>A0ACC2N5Y0_9HYME</name>
<evidence type="ECO:0000313" key="2">
    <source>
        <dbReference type="Proteomes" id="UP001239111"/>
    </source>
</evidence>
<keyword evidence="2" id="KW-1185">Reference proteome</keyword>
<gene>
    <name evidence="1" type="ORF">QAD02_007748</name>
</gene>
<organism evidence="1 2">
    <name type="scientific">Eretmocerus hayati</name>
    <dbReference type="NCBI Taxonomy" id="131215"/>
    <lineage>
        <taxon>Eukaryota</taxon>
        <taxon>Metazoa</taxon>
        <taxon>Ecdysozoa</taxon>
        <taxon>Arthropoda</taxon>
        <taxon>Hexapoda</taxon>
        <taxon>Insecta</taxon>
        <taxon>Pterygota</taxon>
        <taxon>Neoptera</taxon>
        <taxon>Endopterygota</taxon>
        <taxon>Hymenoptera</taxon>
        <taxon>Apocrita</taxon>
        <taxon>Proctotrupomorpha</taxon>
        <taxon>Chalcidoidea</taxon>
        <taxon>Aphelinidae</taxon>
        <taxon>Aphelininae</taxon>
        <taxon>Eretmocerus</taxon>
    </lineage>
</organism>
<dbReference type="Proteomes" id="UP001239111">
    <property type="component" value="Chromosome 4"/>
</dbReference>
<protein>
    <submittedName>
        <fullName evidence="1">Uncharacterized protein</fullName>
    </submittedName>
</protein>
<dbReference type="EMBL" id="CM056744">
    <property type="protein sequence ID" value="KAJ8666086.1"/>
    <property type="molecule type" value="Genomic_DNA"/>
</dbReference>
<reference evidence="1" key="1">
    <citation type="submission" date="2023-04" db="EMBL/GenBank/DDBJ databases">
        <title>A chromosome-level genome assembly of the parasitoid wasp Eretmocerus hayati.</title>
        <authorList>
            <person name="Zhong Y."/>
            <person name="Liu S."/>
            <person name="Liu Y."/>
        </authorList>
    </citation>
    <scope>NUCLEOTIDE SEQUENCE</scope>
    <source>
        <strain evidence="1">ZJU_SS_LIU_2023</strain>
    </source>
</reference>